<dbReference type="Pfam" id="PF00923">
    <property type="entry name" value="TAL_FSA"/>
    <property type="match status" value="1"/>
</dbReference>
<evidence type="ECO:0000256" key="1">
    <source>
        <dbReference type="ARBA" id="ARBA00023270"/>
    </source>
</evidence>
<sequence>MESIEHVHVTLLDSLRNVSEVSCDTLDVQVAKDLGPFRDVTSNQAIALGELTKTTPEGKLQYEELLRRATEDARTWLHAAWPEVDLATLAVEVMMVRLVIQFAPYVTHYMHVQTNPKWAYSTEKTRRNAQRIVEIFKKIDPSIKTKRVCIKIPATWEGIAACRELEAGEGSRSPPIATLATTLFCMEQAVLAAHAGCTYIAPYVNELKVHFEPGYVDQHKAFNLTRLAQRHYVDKSHRTQVLAASLTSVDEVMQLAGIQHVTVSPHLLQGLAAEPTADWDGKLGAFFAADPQERWDAGGFATWCGDESEYRIAFTRSGRGKAEEKLVQAINIFSDKQDELEALARRFL</sequence>
<dbReference type="InterPro" id="IPR013785">
    <property type="entry name" value="Aldolase_TIM"/>
</dbReference>
<dbReference type="GO" id="GO:0009052">
    <property type="term" value="P:pentose-phosphate shunt, non-oxidative branch"/>
    <property type="evidence" value="ECO:0007669"/>
    <property type="project" value="TreeGrafter"/>
</dbReference>
<keyword evidence="4" id="KW-1185">Reference proteome</keyword>
<dbReference type="GeneID" id="39581364"/>
<dbReference type="STRING" id="1314773.A0A3N2PVL2"/>
<keyword evidence="2" id="KW-0808">Transferase</keyword>
<dbReference type="RefSeq" id="XP_028466192.1">
    <property type="nucleotide sequence ID" value="XM_028612886.1"/>
</dbReference>
<comment type="pathway">
    <text evidence="2">Carbohydrate degradation; pentose phosphate pathway; D-glyceraldehyde 3-phosphate and beta-D-fructose 6-phosphate from D-ribose 5-phosphate and D-xylulose 5-phosphate (non-oxidative stage): step 2/3.</text>
</comment>
<accession>A0A3N2PVL2</accession>
<dbReference type="Gene3D" id="3.20.20.70">
    <property type="entry name" value="Aldolase class I"/>
    <property type="match status" value="1"/>
</dbReference>
<dbReference type="InterPro" id="IPR001585">
    <property type="entry name" value="TAL/FSA"/>
</dbReference>
<dbReference type="UniPathway" id="UPA00115">
    <property type="reaction ID" value="UER00414"/>
</dbReference>
<comment type="catalytic activity">
    <reaction evidence="2">
        <text>D-sedoheptulose 7-phosphate + D-glyceraldehyde 3-phosphate = D-erythrose 4-phosphate + beta-D-fructose 6-phosphate</text>
        <dbReference type="Rhea" id="RHEA:17053"/>
        <dbReference type="ChEBI" id="CHEBI:16897"/>
        <dbReference type="ChEBI" id="CHEBI:57483"/>
        <dbReference type="ChEBI" id="CHEBI:57634"/>
        <dbReference type="ChEBI" id="CHEBI:59776"/>
        <dbReference type="EC" id="2.2.1.2"/>
    </reaction>
</comment>
<dbReference type="PROSITE" id="PS00958">
    <property type="entry name" value="TRANSALDOLASE_2"/>
    <property type="match status" value="1"/>
</dbReference>
<comment type="function">
    <text evidence="2">Catalyzes the rate-limiting step of the non-oxidative phase in the pentose phosphate pathway. Catalyzes the reversible conversion of sedheptulose-7-phosphate and D-glyceraldehyde 3-phosphate into erythrose-4-phosphate and beta-D-fructose 6-phosphate.</text>
</comment>
<proteinExistence type="predicted"/>
<keyword evidence="1" id="KW-0704">Schiff base</keyword>
<keyword evidence="2" id="KW-0570">Pentose shunt</keyword>
<protein>
    <recommendedName>
        <fullName evidence="2">Transaldolase</fullName>
        <ecNumber evidence="2">2.2.1.2</ecNumber>
    </recommendedName>
</protein>
<dbReference type="SUPFAM" id="SSF51569">
    <property type="entry name" value="Aldolase"/>
    <property type="match status" value="1"/>
</dbReference>
<evidence type="ECO:0000256" key="2">
    <source>
        <dbReference type="RuleBase" id="RU000501"/>
    </source>
</evidence>
<organism evidence="3 4">
    <name type="scientific">Sodiomyces alkalinus (strain CBS 110278 / VKM F-3762 / F11)</name>
    <name type="common">Alkaliphilic filamentous fungus</name>
    <dbReference type="NCBI Taxonomy" id="1314773"/>
    <lineage>
        <taxon>Eukaryota</taxon>
        <taxon>Fungi</taxon>
        <taxon>Dikarya</taxon>
        <taxon>Ascomycota</taxon>
        <taxon>Pezizomycotina</taxon>
        <taxon>Sordariomycetes</taxon>
        <taxon>Hypocreomycetidae</taxon>
        <taxon>Glomerellales</taxon>
        <taxon>Plectosphaerellaceae</taxon>
        <taxon>Sodiomyces</taxon>
    </lineage>
</organism>
<dbReference type="InterPro" id="IPR018225">
    <property type="entry name" value="Transaldolase_AS"/>
</dbReference>
<dbReference type="OrthoDB" id="1711136at2759"/>
<dbReference type="EC" id="2.2.1.2" evidence="2"/>
<evidence type="ECO:0000313" key="3">
    <source>
        <dbReference type="EMBL" id="ROT38386.1"/>
    </source>
</evidence>
<dbReference type="Proteomes" id="UP000272025">
    <property type="component" value="Unassembled WGS sequence"/>
</dbReference>
<gene>
    <name evidence="3" type="ORF">SODALDRAFT_339810</name>
</gene>
<name>A0A3N2PVL2_SODAK</name>
<reference evidence="3 4" key="1">
    <citation type="journal article" date="2018" name="Mol. Ecol.">
        <title>The obligate alkalophilic soda-lake fungus Sodiomyces alkalinus has shifted to a protein diet.</title>
        <authorList>
            <person name="Grum-Grzhimaylo A.A."/>
            <person name="Falkoski D.L."/>
            <person name="van den Heuvel J."/>
            <person name="Valero-Jimenez C.A."/>
            <person name="Min B."/>
            <person name="Choi I.G."/>
            <person name="Lipzen A."/>
            <person name="Daum C.G."/>
            <person name="Aanen D.K."/>
            <person name="Tsang A."/>
            <person name="Henrissat B."/>
            <person name="Bilanenko E.N."/>
            <person name="de Vries R.P."/>
            <person name="van Kan J.A.L."/>
            <person name="Grigoriev I.V."/>
            <person name="Debets A.J.M."/>
        </authorList>
    </citation>
    <scope>NUCLEOTIDE SEQUENCE [LARGE SCALE GENOMIC DNA]</scope>
    <source>
        <strain evidence="3 4">F11</strain>
    </source>
</reference>
<dbReference type="GO" id="GO:0005975">
    <property type="term" value="P:carbohydrate metabolic process"/>
    <property type="evidence" value="ECO:0007669"/>
    <property type="project" value="InterPro"/>
</dbReference>
<dbReference type="PANTHER" id="PTHR10683">
    <property type="entry name" value="TRANSALDOLASE"/>
    <property type="match status" value="1"/>
</dbReference>
<dbReference type="AlphaFoldDB" id="A0A3N2PVL2"/>
<dbReference type="PANTHER" id="PTHR10683:SF34">
    <property type="entry name" value="TRANSALDOLASE"/>
    <property type="match status" value="1"/>
</dbReference>
<dbReference type="EMBL" id="ML119055">
    <property type="protein sequence ID" value="ROT38386.1"/>
    <property type="molecule type" value="Genomic_DNA"/>
</dbReference>
<evidence type="ECO:0000313" key="4">
    <source>
        <dbReference type="Proteomes" id="UP000272025"/>
    </source>
</evidence>
<dbReference type="GO" id="GO:0004801">
    <property type="term" value="F:transaldolase activity"/>
    <property type="evidence" value="ECO:0007669"/>
    <property type="project" value="UniProtKB-EC"/>
</dbReference>